<organism evidence="2 3">
    <name type="scientific">Phytohabitans flavus</name>
    <dbReference type="NCBI Taxonomy" id="1076124"/>
    <lineage>
        <taxon>Bacteria</taxon>
        <taxon>Bacillati</taxon>
        <taxon>Actinomycetota</taxon>
        <taxon>Actinomycetes</taxon>
        <taxon>Micromonosporales</taxon>
        <taxon>Micromonosporaceae</taxon>
    </lineage>
</organism>
<dbReference type="RefSeq" id="WP_173034173.1">
    <property type="nucleotide sequence ID" value="NZ_AP022870.1"/>
</dbReference>
<feature type="compositionally biased region" description="Pro residues" evidence="1">
    <location>
        <begin position="975"/>
        <end position="984"/>
    </location>
</feature>
<evidence type="ECO:0000313" key="3">
    <source>
        <dbReference type="Proteomes" id="UP000502508"/>
    </source>
</evidence>
<keyword evidence="3" id="KW-1185">Reference proteome</keyword>
<dbReference type="EMBL" id="AP022870">
    <property type="protein sequence ID" value="BCB74704.1"/>
    <property type="molecule type" value="Genomic_DNA"/>
</dbReference>
<dbReference type="Proteomes" id="UP000502508">
    <property type="component" value="Chromosome"/>
</dbReference>
<proteinExistence type="predicted"/>
<protein>
    <submittedName>
        <fullName evidence="2">Uncharacterized protein</fullName>
    </submittedName>
</protein>
<feature type="region of interest" description="Disordered" evidence="1">
    <location>
        <begin position="831"/>
        <end position="850"/>
    </location>
</feature>
<sequence>MLKDGVRVSLDPKLVEYLWVDDESYASGLLDEILTFAGAHTAPADLRRAREVVREDGDLTSLVEAKPGLAYGLLRAPDLADLFAADKRLQALFNGPDADLVSGTLNELPHVFRWMRDRPEMRADYVSFSQMRFNLSHADVAELARQNPVWFTLVQSFTRFVVKIQSDPVVEILVQGSRSISDALMRDGEAAADLLLPPEGDAKVKFASEGLARLLEFYATPGSPNRNENVVKVVVGSLSAMRFFAANPRRIRQLAWQPGLAEVLAALPYGLESVGFEAVFADDLLTSLRRYPEQVRNVFATLDVLRLAVAVPSVVPAMAEVDGLADALLESEGVRGLVREQPRVLEALKSSAGDELLQAMRGWPGLVSFLSKDEDLGLVLERPFLVPVLRRNRKILSLLSDRAWRAVLSNRALAEALGSAELRQLLRRPALLEVLSRTTADPGSDRAPGRHGPVVGSWHTAESWRDVLRKPYLVALLDRSQDFATLFLTDAQVWGWYQSNSELLVDAVSRVGQEGRRIDRDSLRTALGQALPAPARVAAVSSRPRGVAAVPARRDTPVDVSAVRVESAAGSSALEWWLRDLAGSEELRELLAAPGRRDVVAAVVEQPHLLVLFGARPDIAAEWVEVPDSVSAFGFTPSDAERRDFWPAYEDLINRRDLQIPDVWSAVMQEQAKVSWERAVVAWRGEQAAEAERRRQRFARINWERPDTWEMSGRILFGNGLGPEWFSQGTRKEVLDRAAQGVGARERAKKLFVALHAHLDSGSEGVTFVYVLAPDGRVDILVYGVSDNRSGNRYEWLGTGEGFTDGPLDISFVSLDPQFVQARERWARREELARADGQSSPAQPERHNAGRLDRVGQALLRYRDAREKLRAAEAAAPAVAKGKGNAKRAKQQARKEAELQALRDAVRQAEDELRAVGLAELVDQPATTFESSSTAGKDRGSSGTAPDAPVPYAPWGSTADTAGTAPGPRTYRVPTPTPARPEPE</sequence>
<evidence type="ECO:0000313" key="2">
    <source>
        <dbReference type="EMBL" id="BCB74704.1"/>
    </source>
</evidence>
<dbReference type="AlphaFoldDB" id="A0A6F8XLK2"/>
<reference evidence="2 3" key="2">
    <citation type="submission" date="2020-03" db="EMBL/GenBank/DDBJ databases">
        <authorList>
            <person name="Ichikawa N."/>
            <person name="Kimura A."/>
            <person name="Kitahashi Y."/>
            <person name="Uohara A."/>
        </authorList>
    </citation>
    <scope>NUCLEOTIDE SEQUENCE [LARGE SCALE GENOMIC DNA]</scope>
    <source>
        <strain evidence="2 3">NBRC 107702</strain>
    </source>
</reference>
<gene>
    <name evidence="2" type="ORF">Pflav_011140</name>
</gene>
<feature type="region of interest" description="Disordered" evidence="1">
    <location>
        <begin position="926"/>
        <end position="984"/>
    </location>
</feature>
<name>A0A6F8XLK2_9ACTN</name>
<dbReference type="KEGG" id="pfla:Pflav_011140"/>
<feature type="compositionally biased region" description="Low complexity" evidence="1">
    <location>
        <begin position="874"/>
        <end position="883"/>
    </location>
</feature>
<feature type="compositionally biased region" description="Polar residues" evidence="1">
    <location>
        <begin position="926"/>
        <end position="935"/>
    </location>
</feature>
<evidence type="ECO:0000256" key="1">
    <source>
        <dbReference type="SAM" id="MobiDB-lite"/>
    </source>
</evidence>
<accession>A0A6F8XLK2</accession>
<reference evidence="2 3" key="1">
    <citation type="submission" date="2020-03" db="EMBL/GenBank/DDBJ databases">
        <title>Whole genome shotgun sequence of Phytohabitans flavus NBRC 107702.</title>
        <authorList>
            <person name="Komaki H."/>
            <person name="Tamura T."/>
        </authorList>
    </citation>
    <scope>NUCLEOTIDE SEQUENCE [LARGE SCALE GENOMIC DNA]</scope>
    <source>
        <strain evidence="2 3">NBRC 107702</strain>
    </source>
</reference>
<feature type="region of interest" description="Disordered" evidence="1">
    <location>
        <begin position="874"/>
        <end position="895"/>
    </location>
</feature>